<keyword evidence="5" id="KW-1185">Reference proteome</keyword>
<evidence type="ECO:0000313" key="4">
    <source>
        <dbReference type="EMBL" id="MBS7528041.1"/>
    </source>
</evidence>
<evidence type="ECO:0000313" key="5">
    <source>
        <dbReference type="Proteomes" id="UP000746471"/>
    </source>
</evidence>
<sequence>MSKLKVTDVRSIEKLNYLKAYEISYKTKSGKDAKWELVSRAGLDRLQSEIFQKSRFSDGVMVFAVDETHTKVAMIKEFRVSAGGYVYMFPAGLINQGEELAATAKREFFEETGLSLELVHLSPARYVSVGIVNECVNVAFGYYSGIPSKQHQEDKEEAEIVFIDKAMAQKILAEEDVTIRSAQLLEQFFDLNPFMAKVKQP</sequence>
<evidence type="ECO:0000259" key="3">
    <source>
        <dbReference type="PROSITE" id="PS51462"/>
    </source>
</evidence>
<proteinExistence type="predicted"/>
<dbReference type="PROSITE" id="PS00893">
    <property type="entry name" value="NUDIX_BOX"/>
    <property type="match status" value="1"/>
</dbReference>
<dbReference type="GO" id="GO:0016787">
    <property type="term" value="F:hydrolase activity"/>
    <property type="evidence" value="ECO:0007669"/>
    <property type="project" value="UniProtKB-KW"/>
</dbReference>
<protein>
    <submittedName>
        <fullName evidence="4">NUDIX hydrolase</fullName>
    </submittedName>
</protein>
<dbReference type="InterPro" id="IPR015797">
    <property type="entry name" value="NUDIX_hydrolase-like_dom_sf"/>
</dbReference>
<comment type="cofactor">
    <cofactor evidence="1">
        <name>Mg(2+)</name>
        <dbReference type="ChEBI" id="CHEBI:18420"/>
    </cofactor>
</comment>
<dbReference type="Pfam" id="PF00293">
    <property type="entry name" value="NUDIX"/>
    <property type="match status" value="1"/>
</dbReference>
<dbReference type="Proteomes" id="UP000746471">
    <property type="component" value="Unassembled WGS sequence"/>
</dbReference>
<accession>A0ABS5PSI8</accession>
<dbReference type="InterPro" id="IPR020084">
    <property type="entry name" value="NUDIX_hydrolase_CS"/>
</dbReference>
<dbReference type="PROSITE" id="PS51462">
    <property type="entry name" value="NUDIX"/>
    <property type="match status" value="1"/>
</dbReference>
<reference evidence="4 5" key="1">
    <citation type="submission" date="2021-05" db="EMBL/GenBank/DDBJ databases">
        <title>Fusibacter ferrireducens sp. nov., an anaerobic, sulfur- and Fe-reducing bacterium isolated from the mangrove sediment.</title>
        <authorList>
            <person name="Qiu D."/>
        </authorList>
    </citation>
    <scope>NUCLEOTIDE SEQUENCE [LARGE SCALE GENOMIC DNA]</scope>
    <source>
        <strain evidence="4 5">DSM 12116</strain>
    </source>
</reference>
<dbReference type="Gene3D" id="3.90.79.10">
    <property type="entry name" value="Nucleoside Triphosphate Pyrophosphohydrolase"/>
    <property type="match status" value="1"/>
</dbReference>
<name>A0ABS5PSI8_9FIRM</name>
<comment type="caution">
    <text evidence="4">The sequence shown here is derived from an EMBL/GenBank/DDBJ whole genome shotgun (WGS) entry which is preliminary data.</text>
</comment>
<dbReference type="CDD" id="cd03424">
    <property type="entry name" value="NUDIX_ADPRase_Nudt5_UGPPase_Nudt14"/>
    <property type="match status" value="1"/>
</dbReference>
<keyword evidence="2 4" id="KW-0378">Hydrolase</keyword>
<evidence type="ECO:0000256" key="1">
    <source>
        <dbReference type="ARBA" id="ARBA00001946"/>
    </source>
</evidence>
<dbReference type="SUPFAM" id="SSF55811">
    <property type="entry name" value="Nudix"/>
    <property type="match status" value="1"/>
</dbReference>
<dbReference type="PANTHER" id="PTHR11839">
    <property type="entry name" value="UDP/ADP-SUGAR PYROPHOSPHATASE"/>
    <property type="match status" value="1"/>
</dbReference>
<evidence type="ECO:0000256" key="2">
    <source>
        <dbReference type="ARBA" id="ARBA00022801"/>
    </source>
</evidence>
<dbReference type="RefSeq" id="WP_213237903.1">
    <property type="nucleotide sequence ID" value="NZ_JAHBCL010000030.1"/>
</dbReference>
<organism evidence="4 5">
    <name type="scientific">Fusibacter paucivorans</name>
    <dbReference type="NCBI Taxonomy" id="76009"/>
    <lineage>
        <taxon>Bacteria</taxon>
        <taxon>Bacillati</taxon>
        <taxon>Bacillota</taxon>
        <taxon>Clostridia</taxon>
        <taxon>Eubacteriales</taxon>
        <taxon>Eubacteriales Family XII. Incertae Sedis</taxon>
        <taxon>Fusibacter</taxon>
    </lineage>
</organism>
<dbReference type="EMBL" id="JAHBCL010000030">
    <property type="protein sequence ID" value="MBS7528041.1"/>
    <property type="molecule type" value="Genomic_DNA"/>
</dbReference>
<feature type="domain" description="Nudix hydrolase" evidence="3">
    <location>
        <begin position="55"/>
        <end position="185"/>
    </location>
</feature>
<gene>
    <name evidence="4" type="ORF">KHM83_15250</name>
</gene>
<dbReference type="PANTHER" id="PTHR11839:SF18">
    <property type="entry name" value="NUDIX HYDROLASE DOMAIN-CONTAINING PROTEIN"/>
    <property type="match status" value="1"/>
</dbReference>
<dbReference type="InterPro" id="IPR000086">
    <property type="entry name" value="NUDIX_hydrolase_dom"/>
</dbReference>